<evidence type="ECO:0000256" key="4">
    <source>
        <dbReference type="ARBA" id="ARBA00023002"/>
    </source>
</evidence>
<dbReference type="Proteomes" id="UP001152561">
    <property type="component" value="Unassembled WGS sequence"/>
</dbReference>
<sequence length="501" mass="56844">MEFQHFISFLLFISFLFLLIQNWRKSKTLKKKLPPGPWRLPIIGSVHHLTRGVPHRVLNNLTQKYGPIMYLQLGEVPTIVVSSPHTAKQILKTHDLAFASRPQTMLGKIICYNCTDIAFSPYGDYWRQMRKLSVLELLSAKMVKSFSPIQQDELSNLLSSIGSMIDSPINLAEKLFWFMNAVTCRSAFGKVCKDQNELITLIHRAQSLSSGFELADLFPSKKFLHGISGMKSKLMKARNKVDTVLDNIINVHRENRANGKYCNSESGTEDMIDVFLRLMENGEFQFPLTNDNIKAVILDMFVAGSDTSSSTVIWALLEMMKSPSVMAKAQAEVRQVFNGNNDTDLEKLNYLKLVIKETLRLHPPTPLLVPRECREETDIDGFTIPLKSKILVNVWAIGRDPESWENPECFIPERFENSSVEFTGNHFQFLPFGAGRRICPGIQFGLVLVTLPLAHLLYKFDWKLPKGINAANLDMTESNGITARRENDLYLIATPYVSPLD</sequence>
<evidence type="ECO:0000256" key="2">
    <source>
        <dbReference type="ARBA" id="ARBA00022617"/>
    </source>
</evidence>
<dbReference type="AlphaFoldDB" id="A0A9Q1MJS9"/>
<feature type="binding site" description="axial binding residue" evidence="7">
    <location>
        <position position="439"/>
    </location>
    <ligand>
        <name>heme</name>
        <dbReference type="ChEBI" id="CHEBI:30413"/>
    </ligand>
    <ligandPart>
        <name>Fe</name>
        <dbReference type="ChEBI" id="CHEBI:18248"/>
    </ligandPart>
</feature>
<evidence type="ECO:0000256" key="6">
    <source>
        <dbReference type="ARBA" id="ARBA00023033"/>
    </source>
</evidence>
<evidence type="ECO:0000313" key="10">
    <source>
        <dbReference type="EMBL" id="KAJ8562272.1"/>
    </source>
</evidence>
<dbReference type="FunFam" id="1.10.630.10:FF:000043">
    <property type="entry name" value="Cytochrome P450 99A2"/>
    <property type="match status" value="1"/>
</dbReference>
<dbReference type="EMBL" id="JAJAGQ010000005">
    <property type="protein sequence ID" value="KAJ8562272.1"/>
    <property type="molecule type" value="Genomic_DNA"/>
</dbReference>
<keyword evidence="11" id="KW-1185">Reference proteome</keyword>
<dbReference type="GO" id="GO:0005506">
    <property type="term" value="F:iron ion binding"/>
    <property type="evidence" value="ECO:0007669"/>
    <property type="project" value="InterPro"/>
</dbReference>
<dbReference type="Pfam" id="PF00067">
    <property type="entry name" value="p450"/>
    <property type="match status" value="1"/>
</dbReference>
<dbReference type="PRINTS" id="PR00385">
    <property type="entry name" value="P450"/>
</dbReference>
<keyword evidence="3 7" id="KW-0479">Metal-binding</keyword>
<keyword evidence="2 7" id="KW-0349">Heme</keyword>
<dbReference type="InterPro" id="IPR001128">
    <property type="entry name" value="Cyt_P450"/>
</dbReference>
<dbReference type="SUPFAM" id="SSF48264">
    <property type="entry name" value="Cytochrome P450"/>
    <property type="match status" value="1"/>
</dbReference>
<dbReference type="PANTHER" id="PTHR47953:SF22">
    <property type="entry name" value="CYTOCHROME P450"/>
    <property type="match status" value="1"/>
</dbReference>
<protein>
    <recommendedName>
        <fullName evidence="12">Cytochrome P450</fullName>
    </recommendedName>
</protein>
<keyword evidence="9" id="KW-0472">Membrane</keyword>
<comment type="caution">
    <text evidence="10">The sequence shown here is derived from an EMBL/GenBank/DDBJ whole genome shotgun (WGS) entry which is preliminary data.</text>
</comment>
<accession>A0A9Q1MJS9</accession>
<proteinExistence type="inferred from homology"/>
<dbReference type="CDD" id="cd11072">
    <property type="entry name" value="CYP71-like"/>
    <property type="match status" value="1"/>
</dbReference>
<evidence type="ECO:0000313" key="11">
    <source>
        <dbReference type="Proteomes" id="UP001152561"/>
    </source>
</evidence>
<dbReference type="InterPro" id="IPR052306">
    <property type="entry name" value="CYP450_71D"/>
</dbReference>
<keyword evidence="5 7" id="KW-0408">Iron</keyword>
<dbReference type="InterPro" id="IPR036396">
    <property type="entry name" value="Cyt_P450_sf"/>
</dbReference>
<dbReference type="GO" id="GO:0004497">
    <property type="term" value="F:monooxygenase activity"/>
    <property type="evidence" value="ECO:0007669"/>
    <property type="project" value="UniProtKB-KW"/>
</dbReference>
<dbReference type="PROSITE" id="PS00086">
    <property type="entry name" value="CYTOCHROME_P450"/>
    <property type="match status" value="1"/>
</dbReference>
<keyword evidence="9" id="KW-0812">Transmembrane</keyword>
<dbReference type="GO" id="GO:0020037">
    <property type="term" value="F:heme binding"/>
    <property type="evidence" value="ECO:0007669"/>
    <property type="project" value="InterPro"/>
</dbReference>
<dbReference type="Gene3D" id="1.10.630.10">
    <property type="entry name" value="Cytochrome P450"/>
    <property type="match status" value="1"/>
</dbReference>
<dbReference type="PANTHER" id="PTHR47953">
    <property type="entry name" value="OS08G0105600 PROTEIN"/>
    <property type="match status" value="1"/>
</dbReference>
<keyword evidence="6 8" id="KW-0503">Monooxygenase</keyword>
<comment type="similarity">
    <text evidence="1 8">Belongs to the cytochrome P450 family.</text>
</comment>
<comment type="cofactor">
    <cofactor evidence="7">
        <name>heme</name>
        <dbReference type="ChEBI" id="CHEBI:30413"/>
    </cofactor>
</comment>
<dbReference type="InterPro" id="IPR017972">
    <property type="entry name" value="Cyt_P450_CS"/>
</dbReference>
<reference evidence="11" key="1">
    <citation type="journal article" date="2023" name="Proc. Natl. Acad. Sci. U.S.A.">
        <title>Genomic and structural basis for evolution of tropane alkaloid biosynthesis.</title>
        <authorList>
            <person name="Wanga Y.-J."/>
            <person name="Taina T."/>
            <person name="Yua J.-Y."/>
            <person name="Lia J."/>
            <person name="Xua B."/>
            <person name="Chenc J."/>
            <person name="D'Auriad J.C."/>
            <person name="Huanga J.-P."/>
            <person name="Huanga S.-X."/>
        </authorList>
    </citation>
    <scope>NUCLEOTIDE SEQUENCE [LARGE SCALE GENOMIC DNA]</scope>
    <source>
        <strain evidence="11">cv. KIB-2019</strain>
    </source>
</reference>
<dbReference type="GO" id="GO:0016705">
    <property type="term" value="F:oxidoreductase activity, acting on paired donors, with incorporation or reduction of molecular oxygen"/>
    <property type="evidence" value="ECO:0007669"/>
    <property type="project" value="InterPro"/>
</dbReference>
<dbReference type="OrthoDB" id="2789670at2759"/>
<evidence type="ECO:0000256" key="7">
    <source>
        <dbReference type="PIRSR" id="PIRSR602401-1"/>
    </source>
</evidence>
<dbReference type="InterPro" id="IPR002401">
    <property type="entry name" value="Cyt_P450_E_grp-I"/>
</dbReference>
<keyword evidence="4 8" id="KW-0560">Oxidoreductase</keyword>
<evidence type="ECO:0000256" key="9">
    <source>
        <dbReference type="SAM" id="Phobius"/>
    </source>
</evidence>
<name>A0A9Q1MJS9_9SOLA</name>
<evidence type="ECO:0008006" key="12">
    <source>
        <dbReference type="Google" id="ProtNLM"/>
    </source>
</evidence>
<feature type="transmembrane region" description="Helical" evidence="9">
    <location>
        <begin position="6"/>
        <end position="23"/>
    </location>
</feature>
<dbReference type="PRINTS" id="PR00463">
    <property type="entry name" value="EP450I"/>
</dbReference>
<evidence type="ECO:0000256" key="1">
    <source>
        <dbReference type="ARBA" id="ARBA00010617"/>
    </source>
</evidence>
<evidence type="ECO:0000256" key="5">
    <source>
        <dbReference type="ARBA" id="ARBA00023004"/>
    </source>
</evidence>
<evidence type="ECO:0000256" key="3">
    <source>
        <dbReference type="ARBA" id="ARBA00022723"/>
    </source>
</evidence>
<keyword evidence="9" id="KW-1133">Transmembrane helix</keyword>
<evidence type="ECO:0000256" key="8">
    <source>
        <dbReference type="RuleBase" id="RU000461"/>
    </source>
</evidence>
<gene>
    <name evidence="10" type="ORF">K7X08_011563</name>
</gene>
<organism evidence="10 11">
    <name type="scientific">Anisodus acutangulus</name>
    <dbReference type="NCBI Taxonomy" id="402998"/>
    <lineage>
        <taxon>Eukaryota</taxon>
        <taxon>Viridiplantae</taxon>
        <taxon>Streptophyta</taxon>
        <taxon>Embryophyta</taxon>
        <taxon>Tracheophyta</taxon>
        <taxon>Spermatophyta</taxon>
        <taxon>Magnoliopsida</taxon>
        <taxon>eudicotyledons</taxon>
        <taxon>Gunneridae</taxon>
        <taxon>Pentapetalae</taxon>
        <taxon>asterids</taxon>
        <taxon>lamiids</taxon>
        <taxon>Solanales</taxon>
        <taxon>Solanaceae</taxon>
        <taxon>Solanoideae</taxon>
        <taxon>Hyoscyameae</taxon>
        <taxon>Anisodus</taxon>
    </lineage>
</organism>